<evidence type="ECO:0000256" key="1">
    <source>
        <dbReference type="SAM" id="MobiDB-lite"/>
    </source>
</evidence>
<proteinExistence type="predicted"/>
<dbReference type="Proteomes" id="UP000527616">
    <property type="component" value="Unassembled WGS sequence"/>
</dbReference>
<evidence type="ECO:0008006" key="5">
    <source>
        <dbReference type="Google" id="ProtNLM"/>
    </source>
</evidence>
<gene>
    <name evidence="3" type="ORF">GGQ54_002313</name>
</gene>
<organism evidence="3 4">
    <name type="scientific">Naumannella cuiyingiana</name>
    <dbReference type="NCBI Taxonomy" id="1347891"/>
    <lineage>
        <taxon>Bacteria</taxon>
        <taxon>Bacillati</taxon>
        <taxon>Actinomycetota</taxon>
        <taxon>Actinomycetes</taxon>
        <taxon>Propionibacteriales</taxon>
        <taxon>Propionibacteriaceae</taxon>
        <taxon>Naumannella</taxon>
    </lineage>
</organism>
<dbReference type="AlphaFoldDB" id="A0A7Z0DA33"/>
<accession>A0A7Z0DA33</accession>
<evidence type="ECO:0000313" key="3">
    <source>
        <dbReference type="EMBL" id="NYI71753.1"/>
    </source>
</evidence>
<dbReference type="PROSITE" id="PS51257">
    <property type="entry name" value="PROKAR_LIPOPROTEIN"/>
    <property type="match status" value="1"/>
</dbReference>
<dbReference type="RefSeq" id="WP_179445538.1">
    <property type="nucleotide sequence ID" value="NZ_JACBZS010000001.1"/>
</dbReference>
<keyword evidence="4" id="KW-1185">Reference proteome</keyword>
<sequence>MFPRLPAVVGVLAVIVLAACTGPAESGPGPSGAPTSVGTPSPSPSRGAKQAQEAIEAYRAYEQMLGDTARAGGYDPAAGDPIPESVVATTAGQERDYVNGSNQQLNREGERLAVGGSKIVRVVVASASAQRVDLYTCVDRSSVRYRGKDGERPAPEAYLEKWPTLTLDREEPAGWKVFTMRSRGAKSC</sequence>
<keyword evidence="2" id="KW-0732">Signal</keyword>
<feature type="region of interest" description="Disordered" evidence="1">
    <location>
        <begin position="24"/>
        <end position="51"/>
    </location>
</feature>
<evidence type="ECO:0000256" key="2">
    <source>
        <dbReference type="SAM" id="SignalP"/>
    </source>
</evidence>
<feature type="signal peptide" evidence="2">
    <location>
        <begin position="1"/>
        <end position="26"/>
    </location>
</feature>
<feature type="chain" id="PRO_5039050134" description="Secreted protein/lipoprotein" evidence="2">
    <location>
        <begin position="27"/>
        <end position="188"/>
    </location>
</feature>
<comment type="caution">
    <text evidence="3">The sequence shown here is derived from an EMBL/GenBank/DDBJ whole genome shotgun (WGS) entry which is preliminary data.</text>
</comment>
<dbReference type="EMBL" id="JACBZS010000001">
    <property type="protein sequence ID" value="NYI71753.1"/>
    <property type="molecule type" value="Genomic_DNA"/>
</dbReference>
<feature type="compositionally biased region" description="Low complexity" evidence="1">
    <location>
        <begin position="24"/>
        <end position="47"/>
    </location>
</feature>
<reference evidence="3 4" key="1">
    <citation type="submission" date="2020-07" db="EMBL/GenBank/DDBJ databases">
        <title>Sequencing the genomes of 1000 actinobacteria strains.</title>
        <authorList>
            <person name="Klenk H.-P."/>
        </authorList>
    </citation>
    <scope>NUCLEOTIDE SEQUENCE [LARGE SCALE GENOMIC DNA]</scope>
    <source>
        <strain evidence="3 4">DSM 103164</strain>
    </source>
</reference>
<protein>
    <recommendedName>
        <fullName evidence="5">Secreted protein/lipoprotein</fullName>
    </recommendedName>
</protein>
<evidence type="ECO:0000313" key="4">
    <source>
        <dbReference type="Proteomes" id="UP000527616"/>
    </source>
</evidence>
<name>A0A7Z0DA33_9ACTN</name>